<evidence type="ECO:0000313" key="3">
    <source>
        <dbReference type="Proteomes" id="UP000765509"/>
    </source>
</evidence>
<protein>
    <submittedName>
        <fullName evidence="2">Uncharacterized protein</fullName>
    </submittedName>
</protein>
<dbReference type="Proteomes" id="UP000765509">
    <property type="component" value="Unassembled WGS sequence"/>
</dbReference>
<reference evidence="2" key="1">
    <citation type="submission" date="2021-03" db="EMBL/GenBank/DDBJ databases">
        <title>Draft genome sequence of rust myrtle Austropuccinia psidii MF-1, a brazilian biotype.</title>
        <authorList>
            <person name="Quecine M.C."/>
            <person name="Pachon D.M.R."/>
            <person name="Bonatelli M.L."/>
            <person name="Correr F.H."/>
            <person name="Franceschini L.M."/>
            <person name="Leite T.F."/>
            <person name="Margarido G.R.A."/>
            <person name="Almeida C.A."/>
            <person name="Ferrarezi J.A."/>
            <person name="Labate C.A."/>
        </authorList>
    </citation>
    <scope>NUCLEOTIDE SEQUENCE</scope>
    <source>
        <strain evidence="2">MF-1</strain>
    </source>
</reference>
<comment type="caution">
    <text evidence="2">The sequence shown here is derived from an EMBL/GenBank/DDBJ whole genome shotgun (WGS) entry which is preliminary data.</text>
</comment>
<accession>A0A9Q3P940</accession>
<proteinExistence type="predicted"/>
<evidence type="ECO:0000256" key="1">
    <source>
        <dbReference type="SAM" id="MobiDB-lite"/>
    </source>
</evidence>
<feature type="region of interest" description="Disordered" evidence="1">
    <location>
        <begin position="128"/>
        <end position="163"/>
    </location>
</feature>
<sequence length="176" mass="20001">MEASTPVELVQKKSFQQKQLVNSVSPVCGKNGSHFNTKQNPVSELYKPYVEAIFLKPKHSVSPMDLFTVTSGASIKFTQNLFNKFKNKRIKENINQDLPVQNQNQNNGQINSDSSYNNSIQEETHQMDNPQINPSLEDHTLNMNNSNPIENESSSQEEQNTKTDYQSCIMVNYLSI</sequence>
<feature type="compositionally biased region" description="Low complexity" evidence="1">
    <location>
        <begin position="142"/>
        <end position="158"/>
    </location>
</feature>
<dbReference type="AlphaFoldDB" id="A0A9Q3P940"/>
<evidence type="ECO:0000313" key="2">
    <source>
        <dbReference type="EMBL" id="MBW0552710.1"/>
    </source>
</evidence>
<feature type="compositionally biased region" description="Low complexity" evidence="1">
    <location>
        <begin position="101"/>
        <end position="111"/>
    </location>
</feature>
<feature type="region of interest" description="Disordered" evidence="1">
    <location>
        <begin position="96"/>
        <end position="116"/>
    </location>
</feature>
<gene>
    <name evidence="2" type="ORF">O181_092425</name>
</gene>
<keyword evidence="3" id="KW-1185">Reference proteome</keyword>
<dbReference type="EMBL" id="AVOT02058953">
    <property type="protein sequence ID" value="MBW0552710.1"/>
    <property type="molecule type" value="Genomic_DNA"/>
</dbReference>
<organism evidence="2 3">
    <name type="scientific">Austropuccinia psidii MF-1</name>
    <dbReference type="NCBI Taxonomy" id="1389203"/>
    <lineage>
        <taxon>Eukaryota</taxon>
        <taxon>Fungi</taxon>
        <taxon>Dikarya</taxon>
        <taxon>Basidiomycota</taxon>
        <taxon>Pucciniomycotina</taxon>
        <taxon>Pucciniomycetes</taxon>
        <taxon>Pucciniales</taxon>
        <taxon>Sphaerophragmiaceae</taxon>
        <taxon>Austropuccinia</taxon>
    </lineage>
</organism>
<name>A0A9Q3P940_9BASI</name>